<evidence type="ECO:0000313" key="2">
    <source>
        <dbReference type="EMBL" id="MCI49498.1"/>
    </source>
</evidence>
<reference evidence="2 3" key="1">
    <citation type="journal article" date="2018" name="Front. Plant Sci.">
        <title>Red Clover (Trifolium pratense) and Zigzag Clover (T. medium) - A Picture of Genomic Similarities and Differences.</title>
        <authorList>
            <person name="Dluhosova J."/>
            <person name="Istvanek J."/>
            <person name="Nedelnik J."/>
            <person name="Repkova J."/>
        </authorList>
    </citation>
    <scope>NUCLEOTIDE SEQUENCE [LARGE SCALE GENOMIC DNA]</scope>
    <source>
        <strain evidence="3">cv. 10/8</strain>
        <tissue evidence="2">Leaf</tissue>
    </source>
</reference>
<dbReference type="EMBL" id="LXQA010402060">
    <property type="protein sequence ID" value="MCI49498.1"/>
    <property type="molecule type" value="Genomic_DNA"/>
</dbReference>
<name>A0A392SKT3_9FABA</name>
<feature type="non-terminal residue" evidence="2">
    <location>
        <position position="79"/>
    </location>
</feature>
<dbReference type="AlphaFoldDB" id="A0A392SKT3"/>
<evidence type="ECO:0000313" key="3">
    <source>
        <dbReference type="Proteomes" id="UP000265520"/>
    </source>
</evidence>
<feature type="compositionally biased region" description="Basic and acidic residues" evidence="1">
    <location>
        <begin position="49"/>
        <end position="58"/>
    </location>
</feature>
<accession>A0A392SKT3</accession>
<protein>
    <submittedName>
        <fullName evidence="2">Uncharacterized protein</fullName>
    </submittedName>
</protein>
<feature type="region of interest" description="Disordered" evidence="1">
    <location>
        <begin position="1"/>
        <end position="26"/>
    </location>
</feature>
<dbReference type="Proteomes" id="UP000265520">
    <property type="component" value="Unassembled WGS sequence"/>
</dbReference>
<organism evidence="2 3">
    <name type="scientific">Trifolium medium</name>
    <dbReference type="NCBI Taxonomy" id="97028"/>
    <lineage>
        <taxon>Eukaryota</taxon>
        <taxon>Viridiplantae</taxon>
        <taxon>Streptophyta</taxon>
        <taxon>Embryophyta</taxon>
        <taxon>Tracheophyta</taxon>
        <taxon>Spermatophyta</taxon>
        <taxon>Magnoliopsida</taxon>
        <taxon>eudicotyledons</taxon>
        <taxon>Gunneridae</taxon>
        <taxon>Pentapetalae</taxon>
        <taxon>rosids</taxon>
        <taxon>fabids</taxon>
        <taxon>Fabales</taxon>
        <taxon>Fabaceae</taxon>
        <taxon>Papilionoideae</taxon>
        <taxon>50 kb inversion clade</taxon>
        <taxon>NPAAA clade</taxon>
        <taxon>Hologalegina</taxon>
        <taxon>IRL clade</taxon>
        <taxon>Trifolieae</taxon>
        <taxon>Trifolium</taxon>
    </lineage>
</organism>
<evidence type="ECO:0000256" key="1">
    <source>
        <dbReference type="SAM" id="MobiDB-lite"/>
    </source>
</evidence>
<proteinExistence type="predicted"/>
<keyword evidence="3" id="KW-1185">Reference proteome</keyword>
<comment type="caution">
    <text evidence="2">The sequence shown here is derived from an EMBL/GenBank/DDBJ whole genome shotgun (WGS) entry which is preliminary data.</text>
</comment>
<feature type="region of interest" description="Disordered" evidence="1">
    <location>
        <begin position="40"/>
        <end position="79"/>
    </location>
</feature>
<sequence length="79" mass="8385">MTNETLIQEGSEHTKITDGVTPVTGDVEIPKRDVMSNVGNMVDHASQSLKEKDPESDVGKNVGTSGTQEDVVEDSAPTT</sequence>